<feature type="transmembrane region" description="Helical" evidence="1">
    <location>
        <begin position="234"/>
        <end position="253"/>
    </location>
</feature>
<dbReference type="AlphaFoldDB" id="A0A1L7WKL8"/>
<keyword evidence="1" id="KW-1133">Transmembrane helix</keyword>
<keyword evidence="1" id="KW-0812">Transmembrane</keyword>
<dbReference type="Proteomes" id="UP000184330">
    <property type="component" value="Unassembled WGS sequence"/>
</dbReference>
<keyword evidence="3" id="KW-1185">Reference proteome</keyword>
<sequence>MLPSEHAPQRRTKIVLESLELLFRVSKDLFQGIQGRLSCSLPSPFSVITVPPTLPFQNQGTLPSLLILISIPFFPSDEEKMKLRHPYSTIIFTIFLGLSSASSNSPQTASPPQSLSTTLSSPTSTLPASSISTSLSLSTVTTPTKAGGNDAEAFLTAAKASVTPAPEVIIDGDGKILTVLGNGGFELQEKWHLTTFTSCHTFDATFIYCGVHEPVLPGGDEIAAAVRPLDARGGIGRAVMVVFGALVGIHVFLR</sequence>
<protein>
    <submittedName>
        <fullName evidence="2">Uncharacterized protein</fullName>
    </submittedName>
</protein>
<dbReference type="EMBL" id="FJOG01000003">
    <property type="protein sequence ID" value="CZR53316.1"/>
    <property type="molecule type" value="Genomic_DNA"/>
</dbReference>
<evidence type="ECO:0000256" key="1">
    <source>
        <dbReference type="SAM" id="Phobius"/>
    </source>
</evidence>
<evidence type="ECO:0000313" key="3">
    <source>
        <dbReference type="Proteomes" id="UP000184330"/>
    </source>
</evidence>
<dbReference type="OrthoDB" id="3542181at2759"/>
<evidence type="ECO:0000313" key="2">
    <source>
        <dbReference type="EMBL" id="CZR53316.1"/>
    </source>
</evidence>
<reference evidence="2 3" key="1">
    <citation type="submission" date="2016-03" db="EMBL/GenBank/DDBJ databases">
        <authorList>
            <person name="Ploux O."/>
        </authorList>
    </citation>
    <scope>NUCLEOTIDE SEQUENCE [LARGE SCALE GENOMIC DNA]</scope>
    <source>
        <strain evidence="2 3">UAMH 11012</strain>
    </source>
</reference>
<gene>
    <name evidence="2" type="ORF">PAC_03194</name>
</gene>
<accession>A0A1L7WKL8</accession>
<name>A0A1L7WKL8_9HELO</name>
<proteinExistence type="predicted"/>
<keyword evidence="1" id="KW-0472">Membrane</keyword>
<organism evidence="2 3">
    <name type="scientific">Phialocephala subalpina</name>
    <dbReference type="NCBI Taxonomy" id="576137"/>
    <lineage>
        <taxon>Eukaryota</taxon>
        <taxon>Fungi</taxon>
        <taxon>Dikarya</taxon>
        <taxon>Ascomycota</taxon>
        <taxon>Pezizomycotina</taxon>
        <taxon>Leotiomycetes</taxon>
        <taxon>Helotiales</taxon>
        <taxon>Mollisiaceae</taxon>
        <taxon>Phialocephala</taxon>
        <taxon>Phialocephala fortinii species complex</taxon>
    </lineage>
</organism>